<dbReference type="EMBL" id="QWVS01000002">
    <property type="protein sequence ID" value="RID89531.1"/>
    <property type="molecule type" value="Genomic_DNA"/>
</dbReference>
<evidence type="ECO:0000313" key="7">
    <source>
        <dbReference type="Proteomes" id="UP000266016"/>
    </source>
</evidence>
<dbReference type="InterPro" id="IPR002698">
    <property type="entry name" value="FTHF_cligase"/>
</dbReference>
<feature type="binding site" evidence="4">
    <location>
        <begin position="2"/>
        <end position="6"/>
    </location>
    <ligand>
        <name>ATP</name>
        <dbReference type="ChEBI" id="CHEBI:30616"/>
    </ligand>
</feature>
<keyword evidence="5" id="KW-0479">Metal-binding</keyword>
<dbReference type="PIRSF" id="PIRSF006806">
    <property type="entry name" value="FTHF_cligase"/>
    <property type="match status" value="1"/>
</dbReference>
<dbReference type="AlphaFoldDB" id="A0A398BKM4"/>
<keyword evidence="7" id="KW-1185">Reference proteome</keyword>
<organism evidence="6 7">
    <name type="scientific">Peribacillus asahii</name>
    <dbReference type="NCBI Taxonomy" id="228899"/>
    <lineage>
        <taxon>Bacteria</taxon>
        <taxon>Bacillati</taxon>
        <taxon>Bacillota</taxon>
        <taxon>Bacilli</taxon>
        <taxon>Bacillales</taxon>
        <taxon>Bacillaceae</taxon>
        <taxon>Peribacillus</taxon>
    </lineage>
</organism>
<dbReference type="GO" id="GO:0046872">
    <property type="term" value="F:metal ion binding"/>
    <property type="evidence" value="ECO:0007669"/>
    <property type="project" value="UniProtKB-KW"/>
</dbReference>
<accession>A0A398BKM4</accession>
<comment type="cofactor">
    <cofactor evidence="5">
        <name>Mg(2+)</name>
        <dbReference type="ChEBI" id="CHEBI:18420"/>
    </cofactor>
</comment>
<dbReference type="NCBIfam" id="TIGR02727">
    <property type="entry name" value="MTHFS_bact"/>
    <property type="match status" value="1"/>
</dbReference>
<protein>
    <recommendedName>
        <fullName evidence="5">5-formyltetrahydrofolate cyclo-ligase</fullName>
        <ecNumber evidence="5">6.3.3.2</ecNumber>
    </recommendedName>
</protein>
<dbReference type="GO" id="GO:0009396">
    <property type="term" value="P:folic acid-containing compound biosynthetic process"/>
    <property type="evidence" value="ECO:0007669"/>
    <property type="project" value="TreeGrafter"/>
</dbReference>
<feature type="binding site" evidence="4">
    <location>
        <position position="53"/>
    </location>
    <ligand>
        <name>substrate</name>
    </ligand>
</feature>
<keyword evidence="2 4" id="KW-0547">Nucleotide-binding</keyword>
<dbReference type="GO" id="GO:0035999">
    <property type="term" value="P:tetrahydrofolate interconversion"/>
    <property type="evidence" value="ECO:0007669"/>
    <property type="project" value="TreeGrafter"/>
</dbReference>
<evidence type="ECO:0000256" key="4">
    <source>
        <dbReference type="PIRSR" id="PIRSR006806-1"/>
    </source>
</evidence>
<dbReference type="RefSeq" id="WP_119115641.1">
    <property type="nucleotide sequence ID" value="NZ_QWVS01000002.1"/>
</dbReference>
<comment type="similarity">
    <text evidence="1 5">Belongs to the 5-formyltetrahydrofolate cyclo-ligase family.</text>
</comment>
<sequence length="187" mass="21170">MKRKIRNDMKATLERLSEEQRIKYTNQITEQLFHLEEWKKAKVIGITIAVPPEVPTASIIEQAWSEGKKVAVPKCYPQTKVMEFKEITSFQQLESVYSNLLEPIAETVCVDSAEIDVLIVPGLAFTKEGYRLGFGGGYYDRFLVSFQGTTLALAYECQLVENLPIEAHDLPVHQVVTTNTVFRTSTP</sequence>
<dbReference type="GO" id="GO:0005524">
    <property type="term" value="F:ATP binding"/>
    <property type="evidence" value="ECO:0007669"/>
    <property type="project" value="UniProtKB-KW"/>
</dbReference>
<keyword evidence="6" id="KW-0436">Ligase</keyword>
<keyword evidence="5" id="KW-0460">Magnesium</keyword>
<evidence type="ECO:0000256" key="1">
    <source>
        <dbReference type="ARBA" id="ARBA00010638"/>
    </source>
</evidence>
<feature type="binding site" evidence="4">
    <location>
        <position position="48"/>
    </location>
    <ligand>
        <name>substrate</name>
    </ligand>
</feature>
<dbReference type="InterPro" id="IPR024185">
    <property type="entry name" value="FTHF_cligase-like_sf"/>
</dbReference>
<proteinExistence type="inferred from homology"/>
<comment type="caution">
    <text evidence="6">The sequence shown here is derived from an EMBL/GenBank/DDBJ whole genome shotgun (WGS) entry which is preliminary data.</text>
</comment>
<evidence type="ECO:0000256" key="3">
    <source>
        <dbReference type="ARBA" id="ARBA00022840"/>
    </source>
</evidence>
<evidence type="ECO:0000256" key="5">
    <source>
        <dbReference type="RuleBase" id="RU361279"/>
    </source>
</evidence>
<dbReference type="PANTHER" id="PTHR23407:SF1">
    <property type="entry name" value="5-FORMYLTETRAHYDROFOLATE CYCLO-LIGASE"/>
    <property type="match status" value="1"/>
</dbReference>
<comment type="catalytic activity">
    <reaction evidence="5">
        <text>(6S)-5-formyl-5,6,7,8-tetrahydrofolate + ATP = (6R)-5,10-methenyltetrahydrofolate + ADP + phosphate</text>
        <dbReference type="Rhea" id="RHEA:10488"/>
        <dbReference type="ChEBI" id="CHEBI:30616"/>
        <dbReference type="ChEBI" id="CHEBI:43474"/>
        <dbReference type="ChEBI" id="CHEBI:57455"/>
        <dbReference type="ChEBI" id="CHEBI:57457"/>
        <dbReference type="ChEBI" id="CHEBI:456216"/>
        <dbReference type="EC" id="6.3.3.2"/>
    </reaction>
</comment>
<gene>
    <name evidence="6" type="ORF">D1953_02355</name>
</gene>
<dbReference type="GO" id="GO:0030272">
    <property type="term" value="F:5-formyltetrahydrofolate cyclo-ligase activity"/>
    <property type="evidence" value="ECO:0007669"/>
    <property type="project" value="UniProtKB-EC"/>
</dbReference>
<dbReference type="Gene3D" id="3.40.50.10420">
    <property type="entry name" value="NagB/RpiA/CoA transferase-like"/>
    <property type="match status" value="1"/>
</dbReference>
<name>A0A398BKM4_9BACI</name>
<dbReference type="Pfam" id="PF01812">
    <property type="entry name" value="5-FTHF_cyc-lig"/>
    <property type="match status" value="1"/>
</dbReference>
<dbReference type="InterPro" id="IPR037171">
    <property type="entry name" value="NagB/RpiA_transferase-like"/>
</dbReference>
<keyword evidence="3 4" id="KW-0067">ATP-binding</keyword>
<dbReference type="SUPFAM" id="SSF100950">
    <property type="entry name" value="NagB/RpiA/CoA transferase-like"/>
    <property type="match status" value="1"/>
</dbReference>
<dbReference type="EC" id="6.3.3.2" evidence="5"/>
<evidence type="ECO:0000313" key="6">
    <source>
        <dbReference type="EMBL" id="RID89531.1"/>
    </source>
</evidence>
<evidence type="ECO:0000256" key="2">
    <source>
        <dbReference type="ARBA" id="ARBA00022741"/>
    </source>
</evidence>
<reference evidence="6 7" key="1">
    <citation type="submission" date="2018-08" db="EMBL/GenBank/DDBJ databases">
        <title>Bacillus jemisoniae sp. nov., Bacillus chryseoplanitiae sp. nov., Bacillus resnikiae sp. nov., and Bacillus frankliniae sp. nov., isolated from Viking spacecraft and associated surfaces.</title>
        <authorList>
            <person name="Seuylemezian A."/>
            <person name="Vaishampayan P."/>
        </authorList>
    </citation>
    <scope>NUCLEOTIDE SEQUENCE [LARGE SCALE GENOMIC DNA]</scope>
    <source>
        <strain evidence="6 7">MA001</strain>
    </source>
</reference>
<dbReference type="PANTHER" id="PTHR23407">
    <property type="entry name" value="ATPASE INHIBITOR/5-FORMYLTETRAHYDROFOLATE CYCLO-LIGASE"/>
    <property type="match status" value="1"/>
</dbReference>
<dbReference type="Proteomes" id="UP000266016">
    <property type="component" value="Unassembled WGS sequence"/>
</dbReference>
<feature type="binding site" evidence="4">
    <location>
        <begin position="131"/>
        <end position="139"/>
    </location>
    <ligand>
        <name>ATP</name>
        <dbReference type="ChEBI" id="CHEBI:30616"/>
    </ligand>
</feature>